<name>A0A4Y1R9P5_PRUDU</name>
<gene>
    <name evidence="1" type="ORF">Prudu_011024</name>
</gene>
<accession>A0A4Y1R9P5</accession>
<protein>
    <submittedName>
        <fullName evidence="1">Uncharacterized protein</fullName>
    </submittedName>
</protein>
<sequence>HIMGSSNENEGAWSMMEDVSLCEAWVQRLTTIEAEKILAARLYKHKCGLVLLAKGKKVSTIPIVGRW</sequence>
<proteinExistence type="predicted"/>
<organism evidence="1">
    <name type="scientific">Prunus dulcis</name>
    <name type="common">Almond</name>
    <name type="synonym">Amygdalus dulcis</name>
    <dbReference type="NCBI Taxonomy" id="3755"/>
    <lineage>
        <taxon>Eukaryota</taxon>
        <taxon>Viridiplantae</taxon>
        <taxon>Streptophyta</taxon>
        <taxon>Embryophyta</taxon>
        <taxon>Tracheophyta</taxon>
        <taxon>Spermatophyta</taxon>
        <taxon>Magnoliopsida</taxon>
        <taxon>eudicotyledons</taxon>
        <taxon>Gunneridae</taxon>
        <taxon>Pentapetalae</taxon>
        <taxon>rosids</taxon>
        <taxon>fabids</taxon>
        <taxon>Rosales</taxon>
        <taxon>Rosaceae</taxon>
        <taxon>Amygdaloideae</taxon>
        <taxon>Amygdaleae</taxon>
        <taxon>Prunus</taxon>
    </lineage>
</organism>
<dbReference type="EMBL" id="AP019300">
    <property type="protein sequence ID" value="BBH00909.1"/>
    <property type="molecule type" value="Genomic_DNA"/>
</dbReference>
<evidence type="ECO:0000313" key="1">
    <source>
        <dbReference type="EMBL" id="BBH00909.1"/>
    </source>
</evidence>
<feature type="non-terminal residue" evidence="1">
    <location>
        <position position="1"/>
    </location>
</feature>
<dbReference type="AlphaFoldDB" id="A0A4Y1R9P5"/>
<reference evidence="1" key="1">
    <citation type="journal article" date="2019" name="Science">
        <title>Mutation of a bHLH transcription factor allowed almond domestication.</title>
        <authorList>
            <person name="Sanchez-Perez R."/>
            <person name="Pavan S."/>
            <person name="Mazzeo R."/>
            <person name="Moldovan C."/>
            <person name="Aiese Cigliano R."/>
            <person name="Del Cueto J."/>
            <person name="Ricciardi F."/>
            <person name="Lotti C."/>
            <person name="Ricciardi L."/>
            <person name="Dicenta F."/>
            <person name="Lopez-Marques R.L."/>
            <person name="Lindberg Moller B."/>
        </authorList>
    </citation>
    <scope>NUCLEOTIDE SEQUENCE</scope>
</reference>